<evidence type="ECO:0000259" key="1">
    <source>
        <dbReference type="Pfam" id="PF00717"/>
    </source>
</evidence>
<dbReference type="SUPFAM" id="SSF47413">
    <property type="entry name" value="lambda repressor-like DNA-binding domains"/>
    <property type="match status" value="1"/>
</dbReference>
<dbReference type="SUPFAM" id="SSF51306">
    <property type="entry name" value="LexA/Signal peptidase"/>
    <property type="match status" value="1"/>
</dbReference>
<accession>A0A2U3BDQ0</accession>
<dbReference type="InterPro" id="IPR036286">
    <property type="entry name" value="LexA/Signal_pep-like_sf"/>
</dbReference>
<reference evidence="2 3" key="1">
    <citation type="submission" date="2018-05" db="EMBL/GenBank/DDBJ databases">
        <title>Vibrio limimaris sp. nov., isolated from marine sediment.</title>
        <authorList>
            <person name="Li C.-M."/>
        </authorList>
    </citation>
    <scope>NUCLEOTIDE SEQUENCE [LARGE SCALE GENOMIC DNA]</scope>
    <source>
        <strain evidence="2 3">E4404</strain>
    </source>
</reference>
<proteinExistence type="predicted"/>
<dbReference type="InterPro" id="IPR039418">
    <property type="entry name" value="LexA-like"/>
</dbReference>
<gene>
    <name evidence="2" type="ORF">DI392_00860</name>
</gene>
<dbReference type="AlphaFoldDB" id="A0A2U3BDQ0"/>
<dbReference type="CDD" id="cd06529">
    <property type="entry name" value="S24_LexA-like"/>
    <property type="match status" value="1"/>
</dbReference>
<dbReference type="CDD" id="cd00093">
    <property type="entry name" value="HTH_XRE"/>
    <property type="match status" value="1"/>
</dbReference>
<dbReference type="InterPro" id="IPR001387">
    <property type="entry name" value="Cro/C1-type_HTH"/>
</dbReference>
<dbReference type="InterPro" id="IPR015927">
    <property type="entry name" value="Peptidase_S24_S26A/B/C"/>
</dbReference>
<dbReference type="InterPro" id="IPR050077">
    <property type="entry name" value="LexA_repressor"/>
</dbReference>
<dbReference type="OrthoDB" id="9791537at2"/>
<evidence type="ECO:0000313" key="2">
    <source>
        <dbReference type="EMBL" id="PWI34864.1"/>
    </source>
</evidence>
<dbReference type="Pfam" id="PF00717">
    <property type="entry name" value="Peptidase_S24"/>
    <property type="match status" value="1"/>
</dbReference>
<dbReference type="EMBL" id="QFWT01000001">
    <property type="protein sequence ID" value="PWI34864.1"/>
    <property type="molecule type" value="Genomic_DNA"/>
</dbReference>
<evidence type="ECO:0000313" key="3">
    <source>
        <dbReference type="Proteomes" id="UP000245362"/>
    </source>
</evidence>
<feature type="domain" description="Peptidase S24/S26A/S26B/S26C" evidence="1">
    <location>
        <begin position="101"/>
        <end position="222"/>
    </location>
</feature>
<dbReference type="PANTHER" id="PTHR33516:SF2">
    <property type="entry name" value="LEXA REPRESSOR-RELATED"/>
    <property type="match status" value="1"/>
</dbReference>
<name>A0A2U3BDQ0_9VIBR</name>
<dbReference type="InterPro" id="IPR010982">
    <property type="entry name" value="Lambda_DNA-bd_dom_sf"/>
</dbReference>
<dbReference type="Gene3D" id="1.10.260.40">
    <property type="entry name" value="lambda repressor-like DNA-binding domains"/>
    <property type="match status" value="1"/>
</dbReference>
<dbReference type="Gene3D" id="2.10.109.10">
    <property type="entry name" value="Umud Fragment, subunit A"/>
    <property type="match status" value="1"/>
</dbReference>
<organism evidence="2 3">
    <name type="scientific">Vibrio albus</name>
    <dbReference type="NCBI Taxonomy" id="2200953"/>
    <lineage>
        <taxon>Bacteria</taxon>
        <taxon>Pseudomonadati</taxon>
        <taxon>Pseudomonadota</taxon>
        <taxon>Gammaproteobacteria</taxon>
        <taxon>Vibrionales</taxon>
        <taxon>Vibrionaceae</taxon>
        <taxon>Vibrio</taxon>
    </lineage>
</organism>
<keyword evidence="3" id="KW-1185">Reference proteome</keyword>
<dbReference type="PANTHER" id="PTHR33516">
    <property type="entry name" value="LEXA REPRESSOR"/>
    <property type="match status" value="1"/>
</dbReference>
<protein>
    <submittedName>
        <fullName evidence="2">Phage repressor protein</fullName>
    </submittedName>
</protein>
<dbReference type="Proteomes" id="UP000245362">
    <property type="component" value="Unassembled WGS sequence"/>
</dbReference>
<dbReference type="RefSeq" id="WP_109318018.1">
    <property type="nucleotide sequence ID" value="NZ_QFWT01000001.1"/>
</dbReference>
<dbReference type="GO" id="GO:0003677">
    <property type="term" value="F:DNA binding"/>
    <property type="evidence" value="ECO:0007669"/>
    <property type="project" value="InterPro"/>
</dbReference>
<sequence length="228" mass="25551">MESIGDRLKHARLAKNMTQDMLVDALEKVDPELNVTRMNISHLENNIISSMKERMFLASTKVLSCNPDWLALGEGDMTVKEPSATYNANVSQVAADAVLCPIVSWVQAGNFAEVQLPYTPDEYKYMPCPEPTGHGTYILKIKLDSMTPKFEENDLIFVDPNQVSAEHDKYVIALLTDSTEVTFKQLQIIDGKKYLRALNPNYPPELRFLPINGNCQIIGTVVAHLKPL</sequence>
<comment type="caution">
    <text evidence="2">The sequence shown here is derived from an EMBL/GenBank/DDBJ whole genome shotgun (WGS) entry which is preliminary data.</text>
</comment>